<dbReference type="InterPro" id="IPR000070">
    <property type="entry name" value="Pectinesterase_cat"/>
</dbReference>
<accession>A0A7G2F957</accession>
<evidence type="ECO:0000313" key="9">
    <source>
        <dbReference type="Proteomes" id="UP000516314"/>
    </source>
</evidence>
<dbReference type="GO" id="GO:0030599">
    <property type="term" value="F:pectinesterase activity"/>
    <property type="evidence" value="ECO:0007669"/>
    <property type="project" value="UniProtKB-EC"/>
</dbReference>
<gene>
    <name evidence="8" type="ORF">AT9943_LOCUS18574</name>
</gene>
<dbReference type="EC" id="3.1.1.11" evidence="3"/>
<organism evidence="8 9">
    <name type="scientific">Arabidopsis thaliana</name>
    <name type="common">Mouse-ear cress</name>
    <dbReference type="NCBI Taxonomy" id="3702"/>
    <lineage>
        <taxon>Eukaryota</taxon>
        <taxon>Viridiplantae</taxon>
        <taxon>Streptophyta</taxon>
        <taxon>Embryophyta</taxon>
        <taxon>Tracheophyta</taxon>
        <taxon>Spermatophyta</taxon>
        <taxon>Magnoliopsida</taxon>
        <taxon>eudicotyledons</taxon>
        <taxon>Gunneridae</taxon>
        <taxon>Pentapetalae</taxon>
        <taxon>rosids</taxon>
        <taxon>malvids</taxon>
        <taxon>Brassicales</taxon>
        <taxon>Brassicaceae</taxon>
        <taxon>Camelineae</taxon>
        <taxon>Arabidopsis</taxon>
    </lineage>
</organism>
<keyword evidence="5" id="KW-0063">Aspartyl esterase</keyword>
<evidence type="ECO:0000256" key="3">
    <source>
        <dbReference type="ARBA" id="ARBA00013229"/>
    </source>
</evidence>
<keyword evidence="6" id="KW-0732">Signal</keyword>
<evidence type="ECO:0000259" key="7">
    <source>
        <dbReference type="Pfam" id="PF01095"/>
    </source>
</evidence>
<evidence type="ECO:0000256" key="6">
    <source>
        <dbReference type="SAM" id="SignalP"/>
    </source>
</evidence>
<protein>
    <recommendedName>
        <fullName evidence="3">pectinesterase</fullName>
        <ecNumber evidence="3">3.1.1.11</ecNumber>
    </recommendedName>
</protein>
<dbReference type="SUPFAM" id="SSF51126">
    <property type="entry name" value="Pectin lyase-like"/>
    <property type="match status" value="1"/>
</dbReference>
<dbReference type="InterPro" id="IPR011050">
    <property type="entry name" value="Pectin_lyase_fold/virulence"/>
</dbReference>
<feature type="domain" description="Pectinesterase catalytic" evidence="7">
    <location>
        <begin position="67"/>
        <end position="267"/>
    </location>
</feature>
<evidence type="ECO:0000256" key="4">
    <source>
        <dbReference type="ARBA" id="ARBA00022801"/>
    </source>
</evidence>
<dbReference type="AlphaFoldDB" id="A0A7G2F957"/>
<dbReference type="Pfam" id="PF01095">
    <property type="entry name" value="Pectinesterase"/>
    <property type="match status" value="1"/>
</dbReference>
<comment type="pathway">
    <text evidence="1">Glycan metabolism; pectin degradation; 2-dehydro-3-deoxy-D-gluconate from pectin: step 1/5.</text>
</comment>
<feature type="chain" id="PRO_5028966466" description="pectinesterase" evidence="6">
    <location>
        <begin position="23"/>
        <end position="327"/>
    </location>
</feature>
<evidence type="ECO:0000256" key="2">
    <source>
        <dbReference type="ARBA" id="ARBA00008891"/>
    </source>
</evidence>
<dbReference type="PANTHER" id="PTHR31321">
    <property type="entry name" value="ACYL-COA THIOESTER HYDROLASE YBHC-RELATED"/>
    <property type="match status" value="1"/>
</dbReference>
<name>A0A7G2F957_ARATH</name>
<comment type="similarity">
    <text evidence="2">Belongs to the pectinesterase family.</text>
</comment>
<sequence length="327" mass="35984">MGYISMSVVAFLVVFASPVVLATDTDPIPENRAQIPQWFKTNVKPYSQRKGTLDPALEAAETARQIITVNQKGGAKFKTLNEAIKSIPTGNKNRVIIKLAPGVYNEKVTIDIARPFITLLGQPGAETVLTYHGTAAQYGTVESATLIVWAEYFQAAHLTIKNTAPMPKPGSQGQALAMRINADKAAFYSCRFHGFQDTLCDDKGNHFFKDCYIEGTYDFIFGRGASLYLNTQLHAVGNGLRVITAQGRQSATEQNGYTFVHCKVTGTGTGIYLGRTVFYGEYKCFGPGSHLEKRVPYTQDIDKNEVTPFLTLGYIKGSTWLLPPPKY</sequence>
<dbReference type="UniPathway" id="UPA00545">
    <property type="reaction ID" value="UER00823"/>
</dbReference>
<dbReference type="InterPro" id="IPR012334">
    <property type="entry name" value="Pectin_lyas_fold"/>
</dbReference>
<reference evidence="8 9" key="1">
    <citation type="submission" date="2020-09" db="EMBL/GenBank/DDBJ databases">
        <authorList>
            <person name="Ashkenazy H."/>
        </authorList>
    </citation>
    <scope>NUCLEOTIDE SEQUENCE [LARGE SCALE GENOMIC DNA]</scope>
    <source>
        <strain evidence="9">cv. Cdm-0</strain>
    </source>
</reference>
<proteinExistence type="inferred from homology"/>
<evidence type="ECO:0000256" key="1">
    <source>
        <dbReference type="ARBA" id="ARBA00005184"/>
    </source>
</evidence>
<evidence type="ECO:0000256" key="5">
    <source>
        <dbReference type="ARBA" id="ARBA00023085"/>
    </source>
</evidence>
<dbReference type="Gene3D" id="2.160.20.10">
    <property type="entry name" value="Single-stranded right-handed beta-helix, Pectin lyase-like"/>
    <property type="match status" value="1"/>
</dbReference>
<dbReference type="EMBL" id="LR881470">
    <property type="protein sequence ID" value="CAD5331081.1"/>
    <property type="molecule type" value="Genomic_DNA"/>
</dbReference>
<feature type="signal peptide" evidence="6">
    <location>
        <begin position="1"/>
        <end position="22"/>
    </location>
</feature>
<dbReference type="PANTHER" id="PTHR31321:SF68">
    <property type="entry name" value="PECTINESTERASE 50-RELATED"/>
    <property type="match status" value="1"/>
</dbReference>
<dbReference type="GO" id="GO:0045490">
    <property type="term" value="P:pectin catabolic process"/>
    <property type="evidence" value="ECO:0007669"/>
    <property type="project" value="UniProtKB-UniPathway"/>
</dbReference>
<evidence type="ECO:0000313" key="8">
    <source>
        <dbReference type="EMBL" id="CAD5331081.1"/>
    </source>
</evidence>
<dbReference type="Proteomes" id="UP000516314">
    <property type="component" value="Chromosome 5"/>
</dbReference>
<keyword evidence="4" id="KW-0378">Hydrolase</keyword>
<dbReference type="GO" id="GO:0042545">
    <property type="term" value="P:cell wall modification"/>
    <property type="evidence" value="ECO:0007669"/>
    <property type="project" value="InterPro"/>
</dbReference>